<dbReference type="SUPFAM" id="SSF53448">
    <property type="entry name" value="Nucleotide-diphospho-sugar transferases"/>
    <property type="match status" value="1"/>
</dbReference>
<protein>
    <recommendedName>
        <fullName evidence="2">Exostosin GT47 domain-containing protein</fullName>
    </recommendedName>
</protein>
<dbReference type="AlphaFoldDB" id="A0A6C0EKV6"/>
<name>A0A6C0EKV6_9ZZZZ</name>
<evidence type="ECO:0008006" key="2">
    <source>
        <dbReference type="Google" id="ProtNLM"/>
    </source>
</evidence>
<dbReference type="InterPro" id="IPR029044">
    <property type="entry name" value="Nucleotide-diphossugar_trans"/>
</dbReference>
<organism evidence="1">
    <name type="scientific">viral metagenome</name>
    <dbReference type="NCBI Taxonomy" id="1070528"/>
    <lineage>
        <taxon>unclassified sequences</taxon>
        <taxon>metagenomes</taxon>
        <taxon>organismal metagenomes</taxon>
    </lineage>
</organism>
<sequence length="543" mass="64146">MKPSSFCTMCTSNCAFELVGLLLSLSIYHSNENIYIISDSETKKIIENITPQPRLNIHWIVELDKYHGLNRFQMDKMNIWSEFQMSKSRIISKALESENDTLFLDSDIIILGIIDDVISEKSLGVSRQYITQEHIDNTGYYNGGMIWTNNKQVPLDWVEFTKTSRYYDQASIEDLVKKYDYFEFPENYNFQCWRMIIADEPKEKIASYITSKPNDTLYYKDKPIKFVHTHFHDKRFEYFNNTIIQHMINAKMYKSLAIVFRVIHNKWILKIPKQPLQGLGYHKNDSYRELALLMKINNNDVDMIYNTNSVHCWLEPNILTYDRPTLQWLNNEINNASTLLIGNGDINKEGKEIANHFSNTNVKPWIFWPRKPMVLEKILKEKGITTYDDRTIESIFIGNIENDVQNKYRDNSSWENVLGEYHCTKGSKHKFSHSEYLMKLRESKYGLCLRGYGSKCHREVELMAFGTIPIVTNEVSVDSYMEPLKENVHYLIANSPDELKEKINNNSKEHWETMSRECYEWYQRNVDSKQAWNTMISRILYDN</sequence>
<proteinExistence type="predicted"/>
<evidence type="ECO:0000313" key="1">
    <source>
        <dbReference type="EMBL" id="QHT27995.1"/>
    </source>
</evidence>
<reference evidence="1" key="1">
    <citation type="journal article" date="2020" name="Nature">
        <title>Giant virus diversity and host interactions through global metagenomics.</title>
        <authorList>
            <person name="Schulz F."/>
            <person name="Roux S."/>
            <person name="Paez-Espino D."/>
            <person name="Jungbluth S."/>
            <person name="Walsh D.A."/>
            <person name="Denef V.J."/>
            <person name="McMahon K.D."/>
            <person name="Konstantinidis K.T."/>
            <person name="Eloe-Fadrosh E.A."/>
            <person name="Kyrpides N.C."/>
            <person name="Woyke T."/>
        </authorList>
    </citation>
    <scope>NUCLEOTIDE SEQUENCE</scope>
    <source>
        <strain evidence="1">GVMAG-M-3300001348-25</strain>
    </source>
</reference>
<dbReference type="EMBL" id="MN738851">
    <property type="protein sequence ID" value="QHT27995.1"/>
    <property type="molecule type" value="Genomic_DNA"/>
</dbReference>
<accession>A0A6C0EKV6</accession>